<gene>
    <name evidence="3" type="ORF">AWRI3578_g1137</name>
</gene>
<name>A0A1E5RSJ3_9ASCO</name>
<feature type="coiled-coil region" evidence="1">
    <location>
        <begin position="190"/>
        <end position="231"/>
    </location>
</feature>
<evidence type="ECO:0000259" key="2">
    <source>
        <dbReference type="PROSITE" id="PS50217"/>
    </source>
</evidence>
<proteinExistence type="predicted"/>
<evidence type="ECO:0000256" key="1">
    <source>
        <dbReference type="SAM" id="Coils"/>
    </source>
</evidence>
<evidence type="ECO:0000313" key="4">
    <source>
        <dbReference type="Proteomes" id="UP000095605"/>
    </source>
</evidence>
<reference evidence="4" key="1">
    <citation type="journal article" date="2016" name="Genome Announc.">
        <title>Genome sequences of three species of Hanseniaspora isolated from spontaneous wine fermentations.</title>
        <authorList>
            <person name="Sternes P.R."/>
            <person name="Lee D."/>
            <person name="Kutyna D.R."/>
            <person name="Borneman A.R."/>
        </authorList>
    </citation>
    <scope>NUCLEOTIDE SEQUENCE [LARGE SCALE GENOMIC DNA]</scope>
    <source>
        <strain evidence="4">AWRI3578</strain>
    </source>
</reference>
<dbReference type="InterPro" id="IPR004827">
    <property type="entry name" value="bZIP"/>
</dbReference>
<dbReference type="EMBL" id="LPNL01000003">
    <property type="protein sequence ID" value="OEJ89673.1"/>
    <property type="molecule type" value="Genomic_DNA"/>
</dbReference>
<dbReference type="PROSITE" id="PS50217">
    <property type="entry name" value="BZIP"/>
    <property type="match status" value="1"/>
</dbReference>
<dbReference type="AlphaFoldDB" id="A0A1E5RSJ3"/>
<organism evidence="3 4">
    <name type="scientific">Hanseniaspora opuntiae</name>
    <dbReference type="NCBI Taxonomy" id="211096"/>
    <lineage>
        <taxon>Eukaryota</taxon>
        <taxon>Fungi</taxon>
        <taxon>Dikarya</taxon>
        <taxon>Ascomycota</taxon>
        <taxon>Saccharomycotina</taxon>
        <taxon>Saccharomycetes</taxon>
        <taxon>Saccharomycodales</taxon>
        <taxon>Saccharomycodaceae</taxon>
        <taxon>Hanseniaspora</taxon>
    </lineage>
</organism>
<dbReference type="OrthoDB" id="3972154at2759"/>
<evidence type="ECO:0000313" key="3">
    <source>
        <dbReference type="EMBL" id="OEJ89673.1"/>
    </source>
</evidence>
<dbReference type="Pfam" id="PF07716">
    <property type="entry name" value="bZIP_2"/>
    <property type="match status" value="1"/>
</dbReference>
<comment type="caution">
    <text evidence="3">The sequence shown here is derived from an EMBL/GenBank/DDBJ whole genome shotgun (WGS) entry which is preliminary data.</text>
</comment>
<dbReference type="PROSITE" id="PS00036">
    <property type="entry name" value="BZIP_BASIC"/>
    <property type="match status" value="1"/>
</dbReference>
<dbReference type="GO" id="GO:0003700">
    <property type="term" value="F:DNA-binding transcription factor activity"/>
    <property type="evidence" value="ECO:0007669"/>
    <property type="project" value="InterPro"/>
</dbReference>
<feature type="domain" description="BZIP" evidence="2">
    <location>
        <begin position="165"/>
        <end position="228"/>
    </location>
</feature>
<dbReference type="Proteomes" id="UP000095605">
    <property type="component" value="Unassembled WGS sequence"/>
</dbReference>
<sequence length="233" mass="27469">MSLHYLHTDNFGGMGIHENYESDLYSTNDIDFFNAPEDQGEFNSINPLIVRPLPEEDPKYKVNKIINEPLTSRKFTDYVNHYQLLDGENQEELANFYDLKDLDLSFMYNESFNKIINIANGSNPNFEENEFELDKALVDIIGLDNMVFNSASKKYRVDHTLLTKRQKYELKKYRNRKASKKFRYKKKNKKNELLKHMNNLNNICDTLETKVDNLLTENKELKEKFKAKITKGT</sequence>
<protein>
    <recommendedName>
        <fullName evidence="2">BZIP domain-containing protein</fullName>
    </recommendedName>
</protein>
<dbReference type="Gene3D" id="1.20.5.170">
    <property type="match status" value="1"/>
</dbReference>
<accession>A0A1E5RSJ3</accession>
<keyword evidence="1" id="KW-0175">Coiled coil</keyword>
<keyword evidence="4" id="KW-1185">Reference proteome</keyword>